<evidence type="ECO:0000313" key="4">
    <source>
        <dbReference type="EMBL" id="CAE0135438.1"/>
    </source>
</evidence>
<dbReference type="EMBL" id="HBHX01055728">
    <property type="protein sequence ID" value="CAE0135438.1"/>
    <property type="molecule type" value="Transcribed_RNA"/>
</dbReference>
<protein>
    <recommendedName>
        <fullName evidence="5">Enoyl-CoA hydratase</fullName>
    </recommendedName>
</protein>
<dbReference type="InterPro" id="IPR029045">
    <property type="entry name" value="ClpP/crotonase-like_dom_sf"/>
</dbReference>
<evidence type="ECO:0000256" key="3">
    <source>
        <dbReference type="RuleBase" id="RU003707"/>
    </source>
</evidence>
<keyword evidence="2" id="KW-0456">Lyase</keyword>
<organism evidence="4">
    <name type="scientific">Haptolina ericina</name>
    <dbReference type="NCBI Taxonomy" id="156174"/>
    <lineage>
        <taxon>Eukaryota</taxon>
        <taxon>Haptista</taxon>
        <taxon>Haptophyta</taxon>
        <taxon>Prymnesiophyceae</taxon>
        <taxon>Prymnesiales</taxon>
        <taxon>Prymnesiaceae</taxon>
        <taxon>Haptolina</taxon>
    </lineage>
</organism>
<evidence type="ECO:0000256" key="1">
    <source>
        <dbReference type="ARBA" id="ARBA00005254"/>
    </source>
</evidence>
<dbReference type="CDD" id="cd06558">
    <property type="entry name" value="crotonase-like"/>
    <property type="match status" value="1"/>
</dbReference>
<dbReference type="GO" id="GO:0016836">
    <property type="term" value="F:hydro-lyase activity"/>
    <property type="evidence" value="ECO:0007669"/>
    <property type="project" value="UniProtKB-ARBA"/>
</dbReference>
<dbReference type="InterPro" id="IPR014748">
    <property type="entry name" value="Enoyl-CoA_hydra_C"/>
</dbReference>
<dbReference type="Pfam" id="PF00378">
    <property type="entry name" value="ECH_1"/>
    <property type="match status" value="1"/>
</dbReference>
<comment type="similarity">
    <text evidence="1 3">Belongs to the enoyl-CoA hydratase/isomerase family.</text>
</comment>
<dbReference type="AlphaFoldDB" id="A0A7S3BIX5"/>
<dbReference type="InterPro" id="IPR018376">
    <property type="entry name" value="Enoyl-CoA_hyd/isom_CS"/>
</dbReference>
<gene>
    <name evidence="4" type="ORF">HERI1096_LOCUS30714</name>
</gene>
<dbReference type="GO" id="GO:0006635">
    <property type="term" value="P:fatty acid beta-oxidation"/>
    <property type="evidence" value="ECO:0007669"/>
    <property type="project" value="TreeGrafter"/>
</dbReference>
<dbReference type="InterPro" id="IPR001753">
    <property type="entry name" value="Enoyl-CoA_hydra/iso"/>
</dbReference>
<accession>A0A7S3BIX5</accession>
<dbReference type="SUPFAM" id="SSF52096">
    <property type="entry name" value="ClpP/crotonase"/>
    <property type="match status" value="1"/>
</dbReference>
<name>A0A7S3BIX5_9EUKA</name>
<dbReference type="PANTHER" id="PTHR11941:SF54">
    <property type="entry name" value="ENOYL-COA HYDRATASE, MITOCHONDRIAL"/>
    <property type="match status" value="1"/>
</dbReference>
<dbReference type="GO" id="GO:0005739">
    <property type="term" value="C:mitochondrion"/>
    <property type="evidence" value="ECO:0007669"/>
    <property type="project" value="TreeGrafter"/>
</dbReference>
<dbReference type="Gene3D" id="1.10.12.10">
    <property type="entry name" value="Lyase 2-enoyl-coa Hydratase, Chain A, domain 2"/>
    <property type="match status" value="1"/>
</dbReference>
<dbReference type="Gene3D" id="3.90.226.10">
    <property type="entry name" value="2-enoyl-CoA Hydratase, Chain A, domain 1"/>
    <property type="match status" value="1"/>
</dbReference>
<reference evidence="4" key="1">
    <citation type="submission" date="2021-01" db="EMBL/GenBank/DDBJ databases">
        <authorList>
            <person name="Corre E."/>
            <person name="Pelletier E."/>
            <person name="Niang G."/>
            <person name="Scheremetjew M."/>
            <person name="Finn R."/>
            <person name="Kale V."/>
            <person name="Holt S."/>
            <person name="Cochrane G."/>
            <person name="Meng A."/>
            <person name="Brown T."/>
            <person name="Cohen L."/>
        </authorList>
    </citation>
    <scope>NUCLEOTIDE SEQUENCE</scope>
    <source>
        <strain evidence="4">CCMP281</strain>
    </source>
</reference>
<sequence>MSSHSFVSMYKTQLYKEFDQIAVLRKPIIAAVNGFALGGGCELAMACDFIIAADTARFGQPEIKLGTIPGLGGTQRFTRAIGKARAMEIVLTGDLITAEEAVARGLVSRAVPAANLVEEAVATATKIASYSQPVVAIAKECINAAFESSLTEGLKLERLAFYSTFATQDQTIGMKAFIDKTEPVFTHS</sequence>
<evidence type="ECO:0008006" key="5">
    <source>
        <dbReference type="Google" id="ProtNLM"/>
    </source>
</evidence>
<dbReference type="PANTHER" id="PTHR11941">
    <property type="entry name" value="ENOYL-COA HYDRATASE-RELATED"/>
    <property type="match status" value="1"/>
</dbReference>
<dbReference type="PROSITE" id="PS00166">
    <property type="entry name" value="ENOYL_COA_HYDRATASE"/>
    <property type="match status" value="1"/>
</dbReference>
<dbReference type="FunFam" id="1.10.12.10:FF:000001">
    <property type="entry name" value="Probable enoyl-CoA hydratase, mitochondrial"/>
    <property type="match status" value="1"/>
</dbReference>
<evidence type="ECO:0000256" key="2">
    <source>
        <dbReference type="ARBA" id="ARBA00023239"/>
    </source>
</evidence>
<proteinExistence type="inferred from homology"/>